<dbReference type="CDD" id="cd06173">
    <property type="entry name" value="MFS_MefA_like"/>
    <property type="match status" value="1"/>
</dbReference>
<comment type="subcellular location">
    <subcellularLocation>
        <location evidence="1">Cell membrane</location>
        <topology evidence="1">Multi-pass membrane protein</topology>
    </subcellularLocation>
</comment>
<dbReference type="Pfam" id="PF07690">
    <property type="entry name" value="MFS_1"/>
    <property type="match status" value="1"/>
</dbReference>
<dbReference type="PANTHER" id="PTHR23513:SF6">
    <property type="entry name" value="MAJOR FACILITATOR SUPERFAMILY ASSOCIATED DOMAIN-CONTAINING PROTEIN"/>
    <property type="match status" value="1"/>
</dbReference>
<protein>
    <submittedName>
        <fullName evidence="7">Major facilitator transporter</fullName>
    </submittedName>
</protein>
<dbReference type="Gene3D" id="1.20.1250.20">
    <property type="entry name" value="MFS general substrate transporter like domains"/>
    <property type="match status" value="1"/>
</dbReference>
<keyword evidence="2" id="KW-1003">Cell membrane</keyword>
<name>A0A158A016_9BURK</name>
<feature type="transmembrane region" description="Helical" evidence="6">
    <location>
        <begin position="343"/>
        <end position="366"/>
    </location>
</feature>
<feature type="transmembrane region" description="Helical" evidence="6">
    <location>
        <begin position="288"/>
        <end position="306"/>
    </location>
</feature>
<dbReference type="OrthoDB" id="8050518at2"/>
<dbReference type="InterPro" id="IPR036259">
    <property type="entry name" value="MFS_trans_sf"/>
</dbReference>
<feature type="transmembrane region" description="Helical" evidence="6">
    <location>
        <begin position="312"/>
        <end position="331"/>
    </location>
</feature>
<feature type="transmembrane region" description="Helical" evidence="6">
    <location>
        <begin position="223"/>
        <end position="244"/>
    </location>
</feature>
<evidence type="ECO:0000313" key="7">
    <source>
        <dbReference type="EMBL" id="SAK51105.1"/>
    </source>
</evidence>
<dbReference type="EMBL" id="FCOF02000005">
    <property type="protein sequence ID" value="SAK51105.1"/>
    <property type="molecule type" value="Genomic_DNA"/>
</dbReference>
<dbReference type="AlphaFoldDB" id="A0A158A016"/>
<organism evidence="7 8">
    <name type="scientific">Caballeronia catudaia</name>
    <dbReference type="NCBI Taxonomy" id="1777136"/>
    <lineage>
        <taxon>Bacteria</taxon>
        <taxon>Pseudomonadati</taxon>
        <taxon>Pseudomonadota</taxon>
        <taxon>Betaproteobacteria</taxon>
        <taxon>Burkholderiales</taxon>
        <taxon>Burkholderiaceae</taxon>
        <taxon>Caballeronia</taxon>
    </lineage>
</organism>
<dbReference type="GO" id="GO:0005886">
    <property type="term" value="C:plasma membrane"/>
    <property type="evidence" value="ECO:0007669"/>
    <property type="project" value="UniProtKB-SubCell"/>
</dbReference>
<evidence type="ECO:0000256" key="3">
    <source>
        <dbReference type="ARBA" id="ARBA00022692"/>
    </source>
</evidence>
<proteinExistence type="predicted"/>
<evidence type="ECO:0000256" key="4">
    <source>
        <dbReference type="ARBA" id="ARBA00022989"/>
    </source>
</evidence>
<sequence length="427" mass="44753">MIRLPPLGRDYYKYASAAFLASFSGGVQFIAISWHLYTSTGSAWSVGVAMIVSTLPGILGSTWIGAFVDRRSPRAICAAADFLRGVAWLCAAVAIQFPGMAIPVIYAALFCSATCDCFFQPAIGGMVRDMVPHERLLQANIVTNMSMQVGVTTGASAGGALVVLIGAYGTLGLVAAALVLSGVLIYSIGNRASATPSPASNTPRSVLTDYQVTFRYLAKNNALLIPCAVLIMAYANMNFCNTAMPIFVARDLKGSSVSFGLVDAFWGFGSIAGGLLLPLFARRARAATQGLCGLLAMSATLTFLSLAGEPVLAAAAMFMMGALNCMMRVSADTAMLQTVVPALYAKVKSLTLMLIACLSLAVYAGVSRWGDSLSMRSLFRVDAALLATFVAAALVCLLGARHASRRDADRSGVGHAAPPRRPSSNHD</sequence>
<feature type="transmembrane region" description="Helical" evidence="6">
    <location>
        <begin position="43"/>
        <end position="68"/>
    </location>
</feature>
<keyword evidence="4 6" id="KW-1133">Transmembrane helix</keyword>
<evidence type="ECO:0000256" key="6">
    <source>
        <dbReference type="SAM" id="Phobius"/>
    </source>
</evidence>
<keyword evidence="5 6" id="KW-0472">Membrane</keyword>
<accession>A0A158A016</accession>
<evidence type="ECO:0000256" key="1">
    <source>
        <dbReference type="ARBA" id="ARBA00004651"/>
    </source>
</evidence>
<feature type="transmembrane region" description="Helical" evidence="6">
    <location>
        <begin position="378"/>
        <end position="400"/>
    </location>
</feature>
<gene>
    <name evidence="7" type="ORF">AWB75_01509</name>
</gene>
<feature type="transmembrane region" description="Helical" evidence="6">
    <location>
        <begin position="171"/>
        <end position="189"/>
    </location>
</feature>
<keyword evidence="3 6" id="KW-0812">Transmembrane</keyword>
<keyword evidence="8" id="KW-1185">Reference proteome</keyword>
<dbReference type="Proteomes" id="UP000054870">
    <property type="component" value="Unassembled WGS sequence"/>
</dbReference>
<evidence type="ECO:0000313" key="8">
    <source>
        <dbReference type="Proteomes" id="UP000054870"/>
    </source>
</evidence>
<evidence type="ECO:0000256" key="5">
    <source>
        <dbReference type="ARBA" id="ARBA00023136"/>
    </source>
</evidence>
<dbReference type="InterPro" id="IPR011701">
    <property type="entry name" value="MFS"/>
</dbReference>
<dbReference type="GO" id="GO:0022857">
    <property type="term" value="F:transmembrane transporter activity"/>
    <property type="evidence" value="ECO:0007669"/>
    <property type="project" value="InterPro"/>
</dbReference>
<feature type="transmembrane region" description="Helical" evidence="6">
    <location>
        <begin position="264"/>
        <end position="281"/>
    </location>
</feature>
<evidence type="ECO:0000256" key="2">
    <source>
        <dbReference type="ARBA" id="ARBA00022475"/>
    </source>
</evidence>
<dbReference type="SUPFAM" id="SSF103473">
    <property type="entry name" value="MFS general substrate transporter"/>
    <property type="match status" value="1"/>
</dbReference>
<comment type="caution">
    <text evidence="7">The sequence shown here is derived from an EMBL/GenBank/DDBJ whole genome shotgun (WGS) entry which is preliminary data.</text>
</comment>
<feature type="transmembrane region" description="Helical" evidence="6">
    <location>
        <begin position="12"/>
        <end position="37"/>
    </location>
</feature>
<reference evidence="7" key="1">
    <citation type="submission" date="2016-01" db="EMBL/GenBank/DDBJ databases">
        <authorList>
            <person name="Peeters C."/>
        </authorList>
    </citation>
    <scope>NUCLEOTIDE SEQUENCE [LARGE SCALE GENOMIC DNA]</scope>
    <source>
        <strain evidence="7">LMG 29318</strain>
    </source>
</reference>
<dbReference type="PANTHER" id="PTHR23513">
    <property type="entry name" value="INTEGRAL MEMBRANE EFFLUX PROTEIN-RELATED"/>
    <property type="match status" value="1"/>
</dbReference>
<dbReference type="RefSeq" id="WP_061123461.1">
    <property type="nucleotide sequence ID" value="NZ_FCOF02000005.1"/>
</dbReference>